<evidence type="ECO:0000313" key="3">
    <source>
        <dbReference type="Proteomes" id="UP001218218"/>
    </source>
</evidence>
<dbReference type="Proteomes" id="UP001218218">
    <property type="component" value="Unassembled WGS sequence"/>
</dbReference>
<evidence type="ECO:0000256" key="1">
    <source>
        <dbReference type="SAM" id="MobiDB-lite"/>
    </source>
</evidence>
<feature type="compositionally biased region" description="Basic and acidic residues" evidence="1">
    <location>
        <begin position="376"/>
        <end position="390"/>
    </location>
</feature>
<gene>
    <name evidence="2" type="ORF">DFH08DRAFT_960535</name>
</gene>
<evidence type="ECO:0000313" key="2">
    <source>
        <dbReference type="EMBL" id="KAJ7347184.1"/>
    </source>
</evidence>
<name>A0AAD7EQP2_9AGAR</name>
<dbReference type="EMBL" id="JARIHO010000019">
    <property type="protein sequence ID" value="KAJ7347184.1"/>
    <property type="molecule type" value="Genomic_DNA"/>
</dbReference>
<feature type="region of interest" description="Disordered" evidence="1">
    <location>
        <begin position="352"/>
        <end position="427"/>
    </location>
</feature>
<proteinExistence type="predicted"/>
<comment type="caution">
    <text evidence="2">The sequence shown here is derived from an EMBL/GenBank/DDBJ whole genome shotgun (WGS) entry which is preliminary data.</text>
</comment>
<dbReference type="SUPFAM" id="SSF50630">
    <property type="entry name" value="Acid proteases"/>
    <property type="match status" value="1"/>
</dbReference>
<keyword evidence="3" id="KW-1185">Reference proteome</keyword>
<organism evidence="2 3">
    <name type="scientific">Mycena albidolilacea</name>
    <dbReference type="NCBI Taxonomy" id="1033008"/>
    <lineage>
        <taxon>Eukaryota</taxon>
        <taxon>Fungi</taxon>
        <taxon>Dikarya</taxon>
        <taxon>Basidiomycota</taxon>
        <taxon>Agaricomycotina</taxon>
        <taxon>Agaricomycetes</taxon>
        <taxon>Agaricomycetidae</taxon>
        <taxon>Agaricales</taxon>
        <taxon>Marasmiineae</taxon>
        <taxon>Mycenaceae</taxon>
        <taxon>Mycena</taxon>
    </lineage>
</organism>
<dbReference type="Gene3D" id="2.40.70.10">
    <property type="entry name" value="Acid Proteases"/>
    <property type="match status" value="1"/>
</dbReference>
<dbReference type="CDD" id="cd00303">
    <property type="entry name" value="retropepsin_like"/>
    <property type="match status" value="1"/>
</dbReference>
<sequence>MTSLPAPILSLHNADQDSVAPFLQRMQLISIDGIKVCLTAQVDNGATRNCMSLARWKQYGHLLGRALPSKTKLSMANGRKLWPYGRWWGEVAVGGVSAFASFEIFECSDAFDILLGKPWLHSMRALHNYETDEIRIRASGREAVLYNEPQVIKPRRPGAAAPTAGERMEVERAGNVGHAVHAPAESAGTTAHMAHTAHTTEVEGAADVGHAAHALAESAGTTVHTAHTKVEGTVEVGHAVHAPAESAGTTAHTRVERAVDGRHVVHTSAGSTGTTRRTAHTEMECTVDVGHAAHAPAESAGTTAHVAHTEVERAADVGHVVHASAESAGTTRHMEHTEARRAVYAMHTANAGTGDAEETRRTAKNVGNEDEGEATGMHEESAEERWHQSELMRLARKRGRERARKDTQLEQRGVVGGKGNSGFEIST</sequence>
<dbReference type="AlphaFoldDB" id="A0AAD7EQP2"/>
<dbReference type="InterPro" id="IPR021109">
    <property type="entry name" value="Peptidase_aspartic_dom_sf"/>
</dbReference>
<protein>
    <submittedName>
        <fullName evidence="2">Uncharacterized protein</fullName>
    </submittedName>
</protein>
<reference evidence="2" key="1">
    <citation type="submission" date="2023-03" db="EMBL/GenBank/DDBJ databases">
        <title>Massive genome expansion in bonnet fungi (Mycena s.s.) driven by repeated elements and novel gene families across ecological guilds.</title>
        <authorList>
            <consortium name="Lawrence Berkeley National Laboratory"/>
            <person name="Harder C.B."/>
            <person name="Miyauchi S."/>
            <person name="Viragh M."/>
            <person name="Kuo A."/>
            <person name="Thoen E."/>
            <person name="Andreopoulos B."/>
            <person name="Lu D."/>
            <person name="Skrede I."/>
            <person name="Drula E."/>
            <person name="Henrissat B."/>
            <person name="Morin E."/>
            <person name="Kohler A."/>
            <person name="Barry K."/>
            <person name="LaButti K."/>
            <person name="Morin E."/>
            <person name="Salamov A."/>
            <person name="Lipzen A."/>
            <person name="Mereny Z."/>
            <person name="Hegedus B."/>
            <person name="Baldrian P."/>
            <person name="Stursova M."/>
            <person name="Weitz H."/>
            <person name="Taylor A."/>
            <person name="Grigoriev I.V."/>
            <person name="Nagy L.G."/>
            <person name="Martin F."/>
            <person name="Kauserud H."/>
        </authorList>
    </citation>
    <scope>NUCLEOTIDE SEQUENCE</scope>
    <source>
        <strain evidence="2">CBHHK002</strain>
    </source>
</reference>
<accession>A0AAD7EQP2</accession>